<evidence type="ECO:0000256" key="3">
    <source>
        <dbReference type="ARBA" id="ARBA00022618"/>
    </source>
</evidence>
<keyword evidence="5" id="KW-0539">Nucleus</keyword>
<evidence type="ECO:0000256" key="1">
    <source>
        <dbReference type="ARBA" id="ARBA00004123"/>
    </source>
</evidence>
<dbReference type="PANTHER" id="PTHR11842:SF11">
    <property type="entry name" value="MITOTIC SPINDLE ASSEMBLY CHECKPOINT PROTEIN MAD2A"/>
    <property type="match status" value="1"/>
</dbReference>
<dbReference type="GO" id="GO:0000776">
    <property type="term" value="C:kinetochore"/>
    <property type="evidence" value="ECO:0000318"/>
    <property type="project" value="GO_Central"/>
</dbReference>
<dbReference type="AlphaFoldDB" id="B9T1E2"/>
<dbReference type="Proteomes" id="UP000008311">
    <property type="component" value="Unassembled WGS sequence"/>
</dbReference>
<dbReference type="PANTHER" id="PTHR11842">
    <property type="entry name" value="MITOTIC SPINDLE ASSEMBLY CHECKPOINT PROTEIN MAD2"/>
    <property type="match status" value="1"/>
</dbReference>
<evidence type="ECO:0000256" key="5">
    <source>
        <dbReference type="ARBA" id="ARBA00023242"/>
    </source>
</evidence>
<comment type="subcellular location">
    <subcellularLocation>
        <location evidence="1">Nucleus</location>
    </subcellularLocation>
</comment>
<evidence type="ECO:0000313" key="8">
    <source>
        <dbReference type="EMBL" id="EEF30316.1"/>
    </source>
</evidence>
<proteinExistence type="inferred from homology"/>
<keyword evidence="6" id="KW-0131">Cell cycle</keyword>
<dbReference type="GO" id="GO:0007094">
    <property type="term" value="P:mitotic spindle assembly checkpoint signaling"/>
    <property type="evidence" value="ECO:0000318"/>
    <property type="project" value="GO_Central"/>
</dbReference>
<keyword evidence="4" id="KW-0498">Mitosis</keyword>
<dbReference type="InterPro" id="IPR003511">
    <property type="entry name" value="HORMA_dom"/>
</dbReference>
<organism evidence="8 9">
    <name type="scientific">Ricinus communis</name>
    <name type="common">Castor bean</name>
    <dbReference type="NCBI Taxonomy" id="3988"/>
    <lineage>
        <taxon>Eukaryota</taxon>
        <taxon>Viridiplantae</taxon>
        <taxon>Streptophyta</taxon>
        <taxon>Embryophyta</taxon>
        <taxon>Tracheophyta</taxon>
        <taxon>Spermatophyta</taxon>
        <taxon>Magnoliopsida</taxon>
        <taxon>eudicotyledons</taxon>
        <taxon>Gunneridae</taxon>
        <taxon>Pentapetalae</taxon>
        <taxon>rosids</taxon>
        <taxon>fabids</taxon>
        <taxon>Malpighiales</taxon>
        <taxon>Euphorbiaceae</taxon>
        <taxon>Acalyphoideae</taxon>
        <taxon>Acalypheae</taxon>
        <taxon>Ricinus</taxon>
    </lineage>
</organism>
<accession>B9T1E2</accession>
<gene>
    <name evidence="8" type="ORF">RCOM_1360350</name>
</gene>
<reference evidence="9" key="1">
    <citation type="journal article" date="2010" name="Nat. Biotechnol.">
        <title>Draft genome sequence of the oilseed species Ricinus communis.</title>
        <authorList>
            <person name="Chan A.P."/>
            <person name="Crabtree J."/>
            <person name="Zhao Q."/>
            <person name="Lorenzi H."/>
            <person name="Orvis J."/>
            <person name="Puiu D."/>
            <person name="Melake-Berhan A."/>
            <person name="Jones K.M."/>
            <person name="Redman J."/>
            <person name="Chen G."/>
            <person name="Cahoon E.B."/>
            <person name="Gedil M."/>
            <person name="Stanke M."/>
            <person name="Haas B.J."/>
            <person name="Wortman J.R."/>
            <person name="Fraser-Liggett C.M."/>
            <person name="Ravel J."/>
            <person name="Rabinowicz P.D."/>
        </authorList>
    </citation>
    <scope>NUCLEOTIDE SEQUENCE [LARGE SCALE GENOMIC DNA]</scope>
    <source>
        <strain evidence="9">cv. Hale</strain>
    </source>
</reference>
<keyword evidence="9" id="KW-1185">Reference proteome</keyword>
<protein>
    <submittedName>
        <fullName evidence="8">Plant mitotic spindle assembly checkpoint protein mad2, putative</fullName>
    </submittedName>
</protein>
<evidence type="ECO:0000259" key="7">
    <source>
        <dbReference type="PROSITE" id="PS50815"/>
    </source>
</evidence>
<feature type="domain" description="HORMA" evidence="7">
    <location>
        <begin position="1"/>
        <end position="87"/>
    </location>
</feature>
<dbReference type="InterPro" id="IPR036570">
    <property type="entry name" value="HORMA_dom_sf"/>
</dbReference>
<dbReference type="STRING" id="3988.B9T1E2"/>
<dbReference type="InterPro" id="IPR045091">
    <property type="entry name" value="Mad2-like"/>
</dbReference>
<evidence type="ECO:0000256" key="6">
    <source>
        <dbReference type="ARBA" id="ARBA00023306"/>
    </source>
</evidence>
<dbReference type="EMBL" id="EQ974337">
    <property type="protein sequence ID" value="EEF30316.1"/>
    <property type="molecule type" value="Genomic_DNA"/>
</dbReference>
<evidence type="ECO:0000313" key="9">
    <source>
        <dbReference type="Proteomes" id="UP000008311"/>
    </source>
</evidence>
<dbReference type="eggNOG" id="KOG3285">
    <property type="taxonomic scope" value="Eukaryota"/>
</dbReference>
<dbReference type="PROSITE" id="PS50815">
    <property type="entry name" value="HORMA"/>
    <property type="match status" value="1"/>
</dbReference>
<keyword evidence="3" id="KW-0132">Cell division</keyword>
<dbReference type="GO" id="GO:0051301">
    <property type="term" value="P:cell division"/>
    <property type="evidence" value="ECO:0007669"/>
    <property type="project" value="UniProtKB-KW"/>
</dbReference>
<evidence type="ECO:0000256" key="2">
    <source>
        <dbReference type="ARBA" id="ARBA00010348"/>
    </source>
</evidence>
<dbReference type="Gene3D" id="3.30.900.10">
    <property type="entry name" value="HORMA domain"/>
    <property type="match status" value="1"/>
</dbReference>
<dbReference type="GO" id="GO:0005634">
    <property type="term" value="C:nucleus"/>
    <property type="evidence" value="ECO:0007669"/>
    <property type="project" value="UniProtKB-SubCell"/>
</dbReference>
<dbReference type="SUPFAM" id="SSF56019">
    <property type="entry name" value="The spindle assembly checkpoint protein mad2"/>
    <property type="match status" value="1"/>
</dbReference>
<sequence length="87" mass="9519">MSFKTVAKDILTLRGSTAIANEAYPEESSVKVKKYGLPMLLAQDEGVNCFIANLNAQLPEWLEAGKLERVVIVITSKATNILLSCFC</sequence>
<comment type="similarity">
    <text evidence="2">Belongs to the MAD2 family.</text>
</comment>
<name>B9T1E2_RICCO</name>
<dbReference type="InParanoid" id="B9T1E2"/>
<evidence type="ECO:0000256" key="4">
    <source>
        <dbReference type="ARBA" id="ARBA00022776"/>
    </source>
</evidence>